<dbReference type="eggNOG" id="COG1514">
    <property type="taxonomic scope" value="Bacteria"/>
</dbReference>
<sequence length="184" mass="20673">MENRPTQSLFRLFYALKPSPLIARQTDHFAETIADGARRIAVDHQHMTLAITCDYVDYPYAVIKALLRAGTGVRAEPFDLRLDQLSIGSRSAALRPSHGVPLLNALQRRIAAGMKGAGILPRPGWSFSPHQTLFYREGPPEQRRVEGFGWHVDQFMLICSHVGRTHHETLGTWHLNGSGQYSLF</sequence>
<keyword evidence="1" id="KW-0378">Hydrolase</keyword>
<evidence type="ECO:0000313" key="2">
    <source>
        <dbReference type="EMBL" id="KEQ51929.1"/>
    </source>
</evidence>
<dbReference type="SUPFAM" id="SSF55144">
    <property type="entry name" value="LigT-like"/>
    <property type="match status" value="1"/>
</dbReference>
<dbReference type="GO" id="GO:0004113">
    <property type="term" value="F:2',3'-cyclic-nucleotide 3'-phosphodiesterase activity"/>
    <property type="evidence" value="ECO:0007669"/>
    <property type="project" value="InterPro"/>
</dbReference>
<reference evidence="2 3" key="1">
    <citation type="submission" date="2014-02" db="EMBL/GenBank/DDBJ databases">
        <title>Whole genome sequence of Sphingobium chlorophenolicum NBRC 16172.</title>
        <authorList>
            <person name="Gan H.M."/>
            <person name="Gan H.Y."/>
            <person name="Chew T.H."/>
            <person name="Savka M.A."/>
        </authorList>
    </citation>
    <scope>NUCLEOTIDE SEQUENCE [LARGE SCALE GENOMIC DNA]</scope>
    <source>
        <strain evidence="2 3">NBRC 16172</strain>
    </source>
</reference>
<comment type="caution">
    <text evidence="2">The sequence shown here is derived from an EMBL/GenBank/DDBJ whole genome shotgun (WGS) entry which is preliminary data.</text>
</comment>
<dbReference type="PATRIC" id="fig|46429.4.peg.3795"/>
<name>A0A081R9Q6_SPHCR</name>
<dbReference type="GO" id="GO:0008664">
    <property type="term" value="F:RNA 2',3'-cyclic 3'-phosphodiesterase activity"/>
    <property type="evidence" value="ECO:0007669"/>
    <property type="project" value="InterPro"/>
</dbReference>
<dbReference type="Proteomes" id="UP000028411">
    <property type="component" value="Unassembled WGS sequence"/>
</dbReference>
<dbReference type="RefSeq" id="WP_037455726.1">
    <property type="nucleotide sequence ID" value="NZ_JFHR01000059.1"/>
</dbReference>
<dbReference type="AlphaFoldDB" id="A0A081R9Q6"/>
<organism evidence="2 3">
    <name type="scientific">Sphingobium chlorophenolicum</name>
    <dbReference type="NCBI Taxonomy" id="46429"/>
    <lineage>
        <taxon>Bacteria</taxon>
        <taxon>Pseudomonadati</taxon>
        <taxon>Pseudomonadota</taxon>
        <taxon>Alphaproteobacteria</taxon>
        <taxon>Sphingomonadales</taxon>
        <taxon>Sphingomonadaceae</taxon>
        <taxon>Sphingobium</taxon>
    </lineage>
</organism>
<dbReference type="GO" id="GO:0016874">
    <property type="term" value="F:ligase activity"/>
    <property type="evidence" value="ECO:0007669"/>
    <property type="project" value="UniProtKB-KW"/>
</dbReference>
<evidence type="ECO:0000313" key="3">
    <source>
        <dbReference type="Proteomes" id="UP000028411"/>
    </source>
</evidence>
<dbReference type="Gene3D" id="3.90.1140.10">
    <property type="entry name" value="Cyclic phosphodiesterase"/>
    <property type="match status" value="1"/>
</dbReference>
<dbReference type="EMBL" id="JFHR01000059">
    <property type="protein sequence ID" value="KEQ51929.1"/>
    <property type="molecule type" value="Genomic_DNA"/>
</dbReference>
<accession>A0A081R9Q6</accession>
<dbReference type="OrthoDB" id="7770344at2"/>
<proteinExistence type="predicted"/>
<keyword evidence="2" id="KW-0436">Ligase</keyword>
<dbReference type="InterPro" id="IPR009097">
    <property type="entry name" value="Cyclic_Pdiesterase"/>
</dbReference>
<protein>
    <submittedName>
        <fullName evidence="2">2'-5' RNA ligase</fullName>
    </submittedName>
</protein>
<gene>
    <name evidence="2" type="ORF">BV95_03808</name>
</gene>
<evidence type="ECO:0000256" key="1">
    <source>
        <dbReference type="ARBA" id="ARBA00022801"/>
    </source>
</evidence>
<dbReference type="Pfam" id="PF13563">
    <property type="entry name" value="2_5_RNA_ligase2"/>
    <property type="match status" value="1"/>
</dbReference>
<dbReference type="InterPro" id="IPR004175">
    <property type="entry name" value="RNA_CPDase"/>
</dbReference>
<dbReference type="PANTHER" id="PTHR35561:SF1">
    <property type="entry name" value="RNA 2',3'-CYCLIC PHOSPHODIESTERASE"/>
    <property type="match status" value="1"/>
</dbReference>
<dbReference type="PANTHER" id="PTHR35561">
    <property type="entry name" value="RNA 2',3'-CYCLIC PHOSPHODIESTERASE"/>
    <property type="match status" value="1"/>
</dbReference>